<proteinExistence type="predicted"/>
<organism evidence="5">
    <name type="scientific">mine drainage metagenome</name>
    <dbReference type="NCBI Taxonomy" id="410659"/>
    <lineage>
        <taxon>unclassified sequences</taxon>
        <taxon>metagenomes</taxon>
        <taxon>ecological metagenomes</taxon>
    </lineage>
</organism>
<evidence type="ECO:0000256" key="3">
    <source>
        <dbReference type="ARBA" id="ARBA00022729"/>
    </source>
</evidence>
<dbReference type="GO" id="GO:1902358">
    <property type="term" value="P:sulfate transmembrane transport"/>
    <property type="evidence" value="ECO:0007669"/>
    <property type="project" value="InterPro"/>
</dbReference>
<dbReference type="InterPro" id="IPR006311">
    <property type="entry name" value="TAT_signal"/>
</dbReference>
<evidence type="ECO:0000256" key="4">
    <source>
        <dbReference type="ARBA" id="ARBA00022764"/>
    </source>
</evidence>
<dbReference type="PANTHER" id="PTHR30368">
    <property type="entry name" value="SULFATE-BINDING PROTEIN"/>
    <property type="match status" value="1"/>
</dbReference>
<dbReference type="AlphaFoldDB" id="E6PRX9"/>
<dbReference type="GO" id="GO:0042597">
    <property type="term" value="C:periplasmic space"/>
    <property type="evidence" value="ECO:0007669"/>
    <property type="project" value="UniProtKB-SubCell"/>
</dbReference>
<dbReference type="SUPFAM" id="SSF53850">
    <property type="entry name" value="Periplasmic binding protein-like II"/>
    <property type="match status" value="1"/>
</dbReference>
<protein>
    <submittedName>
        <fullName evidence="5">Putative ABC-type transport system, periplasmic component</fullName>
    </submittedName>
</protein>
<dbReference type="GO" id="GO:0140104">
    <property type="term" value="F:molecular carrier activity"/>
    <property type="evidence" value="ECO:0007669"/>
    <property type="project" value="InterPro"/>
</dbReference>
<keyword evidence="2" id="KW-0813">Transport</keyword>
<reference evidence="5" key="1">
    <citation type="submission" date="2009-10" db="EMBL/GenBank/DDBJ databases">
        <title>Diversity of trophic interactions inside an arsenic-rich microbial ecosystem.</title>
        <authorList>
            <person name="Bertin P.N."/>
            <person name="Heinrich-Salmeron A."/>
            <person name="Pelletier E."/>
            <person name="Goulhen-Chollet F."/>
            <person name="Arsene-Ploetze F."/>
            <person name="Gallien S."/>
            <person name="Calteau A."/>
            <person name="Vallenet D."/>
            <person name="Casiot C."/>
            <person name="Chane-Woon-Ming B."/>
            <person name="Giloteaux L."/>
            <person name="Barakat M."/>
            <person name="Bonnefoy V."/>
            <person name="Bruneel O."/>
            <person name="Chandler M."/>
            <person name="Cleiss J."/>
            <person name="Duran R."/>
            <person name="Elbaz-Poulichet F."/>
            <person name="Fonknechten N."/>
            <person name="Lauga B."/>
            <person name="Mornico D."/>
            <person name="Ortet P."/>
            <person name="Schaeffer C."/>
            <person name="Siguier P."/>
            <person name="Alexander Thil Smith A."/>
            <person name="Van Dorsselaer A."/>
            <person name="Weissenbach J."/>
            <person name="Medigue C."/>
            <person name="Le Paslier D."/>
        </authorList>
    </citation>
    <scope>NUCLEOTIDE SEQUENCE</scope>
</reference>
<dbReference type="EMBL" id="CABM01000047">
    <property type="protein sequence ID" value="CBH97685.1"/>
    <property type="molecule type" value="Genomic_DNA"/>
</dbReference>
<evidence type="ECO:0000256" key="1">
    <source>
        <dbReference type="ARBA" id="ARBA00004418"/>
    </source>
</evidence>
<name>E6PRX9_9ZZZZ</name>
<sequence>MTTKQPLHHASAIPAVQTPDHARRHILQAGLAGAGLLVAGSWQAAVAQTSAILKVYGPGGPAPAMHEAATVFEKTSGVKIDVTAGPTPKWIDAARNDADLIFSGSETMMSDFVTAMNGQIDSNDVEPLYLRPLAILVRPGNPKHIRGFKSLLKPGVKVLVVNGAGQNGVWEDAAGGLGDIRTVRALRKNIVAFPGNSALAKQTWIDHPDIDAWLIWNIWQVSNPQLAEQVSMEQPYRIYRDCGIAPTTRGKQQPAAQQFIAFLQSKQGAAIFKRWGWMTQGA</sequence>
<evidence type="ECO:0000256" key="2">
    <source>
        <dbReference type="ARBA" id="ARBA00022448"/>
    </source>
</evidence>
<gene>
    <name evidence="5" type="ORF">CARN2_3160</name>
</gene>
<keyword evidence="4" id="KW-0574">Periplasm</keyword>
<accession>E6PRX9</accession>
<keyword evidence="3" id="KW-0732">Signal</keyword>
<dbReference type="Gene3D" id="3.40.190.10">
    <property type="entry name" value="Periplasmic binding protein-like II"/>
    <property type="match status" value="2"/>
</dbReference>
<evidence type="ECO:0000313" key="5">
    <source>
        <dbReference type="EMBL" id="CBH97685.1"/>
    </source>
</evidence>
<dbReference type="PROSITE" id="PS51318">
    <property type="entry name" value="TAT"/>
    <property type="match status" value="1"/>
</dbReference>
<dbReference type="CDD" id="cd13519">
    <property type="entry name" value="PBP2_PEB3_AcfC"/>
    <property type="match status" value="1"/>
</dbReference>
<dbReference type="InterPro" id="IPR005669">
    <property type="entry name" value="Thiosulph/SO4-bd"/>
</dbReference>
<comment type="caution">
    <text evidence="5">The sequence shown here is derived from an EMBL/GenBank/DDBJ whole genome shotgun (WGS) entry which is preliminary data.</text>
</comment>
<dbReference type="PANTHER" id="PTHR30368:SF2">
    <property type="entry name" value="SULFATE-BINDING PROTEIN"/>
    <property type="match status" value="1"/>
</dbReference>
<comment type="subcellular location">
    <subcellularLocation>
        <location evidence="1">Periplasm</location>
    </subcellularLocation>
</comment>
<dbReference type="Pfam" id="PF13531">
    <property type="entry name" value="SBP_bac_11"/>
    <property type="match status" value="1"/>
</dbReference>